<dbReference type="EMBL" id="LN890280">
    <property type="protein sequence ID" value="CUR51059.1"/>
    <property type="molecule type" value="Genomic_DNA"/>
</dbReference>
<dbReference type="Proteomes" id="UP000196239">
    <property type="component" value="Chromosome 1"/>
</dbReference>
<gene>
    <name evidence="1" type="primary">slp2</name>
    <name evidence="1" type="ORF">NDEV_0294</name>
</gene>
<organism evidence="1 2">
    <name type="scientific">Nitrosotalea devaniterrae</name>
    <dbReference type="NCBI Taxonomy" id="1078905"/>
    <lineage>
        <taxon>Archaea</taxon>
        <taxon>Nitrososphaerota</taxon>
        <taxon>Nitrososphaeria</taxon>
        <taxon>Nitrosotaleales</taxon>
        <taxon>Nitrosotaleaceae</taxon>
        <taxon>Nitrosotalea</taxon>
    </lineage>
</organism>
<keyword evidence="2" id="KW-1185">Reference proteome</keyword>
<accession>A0A128A120</accession>
<reference evidence="2" key="1">
    <citation type="submission" date="2015-10" db="EMBL/GenBank/DDBJ databases">
        <authorList>
            <person name="Lehtovirta-Morley L.E."/>
            <person name="Vieille C."/>
        </authorList>
    </citation>
    <scope>NUCLEOTIDE SEQUENCE [LARGE SCALE GENOMIC DNA]</scope>
</reference>
<evidence type="ECO:0000313" key="1">
    <source>
        <dbReference type="EMBL" id="CUR51059.1"/>
    </source>
</evidence>
<dbReference type="KEGG" id="ndv:NDEV_0294"/>
<evidence type="ECO:0000313" key="2">
    <source>
        <dbReference type="Proteomes" id="UP000196239"/>
    </source>
</evidence>
<dbReference type="AlphaFoldDB" id="A0A128A120"/>
<proteinExistence type="predicted"/>
<sequence>MNYSTTLSYTSSNIRKLYKILVTLLVFSLIIPPISSPSVNAYSDHPNLFVSAENSLFTNHFSGPMIVQVIVQEDNTQLDQAIGQPNVSVNGRHLQMVQGSDGNWHAFFANTDSAKQADQAALSGSSGQSIDFGVFCSSSTSPTVLGIDVSQTDGVAIPDSAGLSGTTQGTAGFTSCSGTPTTPSNQNNVIRNPPSLNLNPQVPTGQIGINQNVWPLIQLFTLSNNVHIEYDRSTGTQSVDLDYSDIPNISLGVDRTGYPTGSDVFATIDDAELSIDPTSQDSWTFNVGSNPATFYQAFAESGSSASGSGLVNLIPYLNSLGFKDNGKLSMDTSDVINLKTNSVQTSSSLNGMYNKLVTFVETGPHTGIFESSFAGVSTIGTLPNAPRAHSGSITYDLQSASIVSGTSTASLTVGSGQSQFGPGQREAITLVDNDQNINSAQVDQLNVFRSAAKIPTLKIGNPITLSSSSNVKFYNNLLSISVPSTVFDANSLRLIIDTKSQSMSNFQKITLNLGVSAQSLKDLLIDTSQSNSKGTNWVNYDLRSFQQQLGITSFSSVTMTLYFGSVGSSPVVIVPSGTIVSGNGLLQISNSAVTSIKSMSSNLPVFLEINFNTSGKISNPSDTQPIVFDLFSFGNNGNQLVNNAIYRAELQETSANSGVFSGTMEYAVINQLNQFDPNLIKGLRTFGSNIKFLVSTELTDSNAIHFSILGTQGGTSTTVTSQHNLPTNTGVVTLDSPNYRIGSDVTITVNDPDLVTDANTIVTYTSVNDPGSTADDTVGDNGGNILLEVWIKGFRFQHCTVNGVAHGGLAATGFTLTETGPGTGIFKGIFKMPSSICIEDKASLISPVGGSVQAWYHDFRDQYGRSVIISSTVAIPAKTQSTTTANQYVPTIATPVVSTSTQISDQSGRPLLQSPHVGQTINFKGMISNKYYQDSQRISYIVQIKDSNNKVVFLKWSEDNLVNLSTTNEEISWVPTLSGAYSAEVYVWNGMDSLVPLADQNQYKIQVLP</sequence>
<protein>
    <submittedName>
        <fullName evidence="1">S-layer protein</fullName>
    </submittedName>
</protein>
<name>A0A128A120_9ARCH</name>